<evidence type="ECO:0000256" key="6">
    <source>
        <dbReference type="ARBA" id="ARBA00023277"/>
    </source>
</evidence>
<evidence type="ECO:0000256" key="7">
    <source>
        <dbReference type="HAMAP-Rule" id="MF_01235"/>
    </source>
</evidence>
<dbReference type="InterPro" id="IPR013785">
    <property type="entry name" value="Aldolase_TIM"/>
</dbReference>
<comment type="catalytic activity">
    <reaction evidence="1 7">
        <text>an N-acyl-D-glucosamine 6-phosphate = an N-acyl-D-mannosamine 6-phosphate</text>
        <dbReference type="Rhea" id="RHEA:23932"/>
        <dbReference type="ChEBI" id="CHEBI:57599"/>
        <dbReference type="ChEBI" id="CHEBI:57666"/>
        <dbReference type="EC" id="5.1.3.9"/>
    </reaction>
</comment>
<comment type="similarity">
    <text evidence="4 7">Belongs to the NanE family.</text>
</comment>
<dbReference type="Proteomes" id="UP000067243">
    <property type="component" value="Chromosome"/>
</dbReference>
<dbReference type="NCBIfam" id="NF002231">
    <property type="entry name" value="PRK01130.1"/>
    <property type="match status" value="1"/>
</dbReference>
<dbReference type="GO" id="GO:0019262">
    <property type="term" value="P:N-acetylneuraminate catabolic process"/>
    <property type="evidence" value="ECO:0007669"/>
    <property type="project" value="UniProtKB-UniRule"/>
</dbReference>
<dbReference type="EMBL" id="CP012328">
    <property type="protein sequence ID" value="AKU79952.1"/>
    <property type="molecule type" value="Genomic_DNA"/>
</dbReference>
<keyword evidence="5 7" id="KW-0413">Isomerase</keyword>
<dbReference type="HAMAP" id="MF_01235">
    <property type="entry name" value="ManNAc6P_epimer"/>
    <property type="match status" value="1"/>
</dbReference>
<dbReference type="GO" id="GO:0005975">
    <property type="term" value="P:carbohydrate metabolic process"/>
    <property type="evidence" value="ECO:0007669"/>
    <property type="project" value="UniProtKB-UniRule"/>
</dbReference>
<evidence type="ECO:0000313" key="9">
    <source>
        <dbReference type="Proteomes" id="UP000067243"/>
    </source>
</evidence>
<dbReference type="STRING" id="216946.STURO_v1c07060"/>
<dbReference type="UniPathway" id="UPA00629">
    <property type="reaction ID" value="UER00682"/>
</dbReference>
<dbReference type="PANTHER" id="PTHR36204">
    <property type="entry name" value="N-ACETYLMANNOSAMINE-6-PHOSPHATE 2-EPIMERASE-RELATED"/>
    <property type="match status" value="1"/>
</dbReference>
<reference evidence="8 9" key="1">
    <citation type="journal article" date="2015" name="Genome Announc.">
        <title>Complete Genome Sequence of Spiroplasma turonicum Strain Tab4cT, a Parasite of a Horse Fly, Haematopota sp. (Diptera: Tabanidae).</title>
        <authorList>
            <person name="Davis R.E."/>
            <person name="Shao J."/>
            <person name="Zhao Y."/>
            <person name="Gasparich G.E."/>
            <person name="Gaynor B.J."/>
            <person name="Donofrio N."/>
        </authorList>
    </citation>
    <scope>NUCLEOTIDE SEQUENCE [LARGE SCALE GENOMIC DNA]</scope>
    <source>
        <strain evidence="8 9">Tab4c</strain>
    </source>
</reference>
<sequence length="229" mass="25785">MNIGILKNKLIISCQSVEGEPLNDAYIVSKLAYACVLGGAEILRMSQIEHIIEAKKFINVPIIGLVKKKYSDSEVYITPTFQEVKDLIEVAKVDIVAIDATFRKRPNNTNLDDLFKLIKKNWPNQLFMADCSTSEEVIYASKLGFDIVSLTLCGNTMDTIHLKDKKNELNYIKNILTKIDKPFIAEGGIWTPTKVRELLNGGVYAVVVGSAITRPHLITKWWLEKIKES</sequence>
<dbReference type="InterPro" id="IPR011060">
    <property type="entry name" value="RibuloseP-bd_barrel"/>
</dbReference>
<dbReference type="RefSeq" id="WP_075048533.1">
    <property type="nucleotide sequence ID" value="NZ_CP012328.1"/>
</dbReference>
<keyword evidence="6 7" id="KW-0119">Carbohydrate metabolism</keyword>
<protein>
    <recommendedName>
        <fullName evidence="7">Putative N-acetylmannosamine-6-phosphate 2-epimerase</fullName>
        <ecNumber evidence="7">5.1.3.9</ecNumber>
    </recommendedName>
    <alternativeName>
        <fullName evidence="7">ManNAc-6-P epimerase</fullName>
    </alternativeName>
</protein>
<dbReference type="InterPro" id="IPR007260">
    <property type="entry name" value="NanE"/>
</dbReference>
<dbReference type="AlphaFoldDB" id="A0A0K1P7U1"/>
<evidence type="ECO:0000256" key="2">
    <source>
        <dbReference type="ARBA" id="ARBA00002147"/>
    </source>
</evidence>
<dbReference type="SUPFAM" id="SSF51366">
    <property type="entry name" value="Ribulose-phoshate binding barrel"/>
    <property type="match status" value="1"/>
</dbReference>
<dbReference type="OrthoDB" id="9781704at2"/>
<dbReference type="Gene3D" id="3.20.20.70">
    <property type="entry name" value="Aldolase class I"/>
    <property type="match status" value="1"/>
</dbReference>
<evidence type="ECO:0000256" key="1">
    <source>
        <dbReference type="ARBA" id="ARBA00000056"/>
    </source>
</evidence>
<dbReference type="CDD" id="cd04729">
    <property type="entry name" value="NanE"/>
    <property type="match status" value="1"/>
</dbReference>
<dbReference type="GO" id="GO:0047465">
    <property type="term" value="F:N-acylglucosamine-6-phosphate 2-epimerase activity"/>
    <property type="evidence" value="ECO:0007669"/>
    <property type="project" value="UniProtKB-EC"/>
</dbReference>
<evidence type="ECO:0000256" key="3">
    <source>
        <dbReference type="ARBA" id="ARBA00005081"/>
    </source>
</evidence>
<proteinExistence type="inferred from homology"/>
<keyword evidence="9" id="KW-1185">Reference proteome</keyword>
<dbReference type="EC" id="5.1.3.9" evidence="7"/>
<dbReference type="GO" id="GO:0005829">
    <property type="term" value="C:cytosol"/>
    <property type="evidence" value="ECO:0007669"/>
    <property type="project" value="TreeGrafter"/>
</dbReference>
<dbReference type="PATRIC" id="fig|216946.3.peg.733"/>
<dbReference type="PANTHER" id="PTHR36204:SF1">
    <property type="entry name" value="N-ACETYLMANNOSAMINE-6-PHOSPHATE 2-EPIMERASE-RELATED"/>
    <property type="match status" value="1"/>
</dbReference>
<evidence type="ECO:0000313" key="8">
    <source>
        <dbReference type="EMBL" id="AKU79952.1"/>
    </source>
</evidence>
<comment type="pathway">
    <text evidence="3 7">Amino-sugar metabolism; N-acetylneuraminate degradation; D-fructose 6-phosphate from N-acetylneuraminate: step 3/5.</text>
</comment>
<evidence type="ECO:0000256" key="4">
    <source>
        <dbReference type="ARBA" id="ARBA00007439"/>
    </source>
</evidence>
<accession>A0A0K1P7U1</accession>
<comment type="function">
    <text evidence="2 7">Converts N-acetylmannosamine-6-phosphate (ManNAc-6-P) to N-acetylglucosamine-6-phosphate (GlcNAc-6-P).</text>
</comment>
<organism evidence="8 9">
    <name type="scientific">Spiroplasma turonicum</name>
    <dbReference type="NCBI Taxonomy" id="216946"/>
    <lineage>
        <taxon>Bacteria</taxon>
        <taxon>Bacillati</taxon>
        <taxon>Mycoplasmatota</taxon>
        <taxon>Mollicutes</taxon>
        <taxon>Entomoplasmatales</taxon>
        <taxon>Spiroplasmataceae</taxon>
        <taxon>Spiroplasma</taxon>
    </lineage>
</organism>
<dbReference type="KEGG" id="stur:STURON_00706"/>
<dbReference type="GO" id="GO:0006053">
    <property type="term" value="P:N-acetylmannosamine catabolic process"/>
    <property type="evidence" value="ECO:0007669"/>
    <property type="project" value="TreeGrafter"/>
</dbReference>
<evidence type="ECO:0000256" key="5">
    <source>
        <dbReference type="ARBA" id="ARBA00023235"/>
    </source>
</evidence>
<gene>
    <name evidence="7 8" type="primary">nanE</name>
    <name evidence="8" type="ORF">STURON_00706</name>
</gene>
<name>A0A0K1P7U1_9MOLU</name>
<dbReference type="Pfam" id="PF04131">
    <property type="entry name" value="NanE"/>
    <property type="match status" value="1"/>
</dbReference>